<reference evidence="8" key="1">
    <citation type="journal article" date="2012" name="J. Bacteriol.">
        <title>Genome sequence of the haloalkaliphilic methanotrophic bacterium Methylomicrobium alcaliphilum 20Z.</title>
        <authorList>
            <person name="Vuilleumier S."/>
            <person name="Khmelenina V.N."/>
            <person name="Bringel F."/>
            <person name="Reshetnikov A.S."/>
            <person name="Lajus A."/>
            <person name="Mangenot S."/>
            <person name="Rouy Z."/>
            <person name="Op den Camp H.J."/>
            <person name="Jetten M.S."/>
            <person name="Dispirito A.A."/>
            <person name="Dunfield P."/>
            <person name="Klotz M.G."/>
            <person name="Semrau J.D."/>
            <person name="Stein L.Y."/>
            <person name="Barbe V."/>
            <person name="Medigue C."/>
            <person name="Trotsenko Y.A."/>
            <person name="Kalyuzhnaya M.G."/>
        </authorList>
    </citation>
    <scope>NUCLEOTIDE SEQUENCE [LARGE SCALE GENOMIC DNA]</scope>
    <source>
        <strain evidence="8">DSM 19304 / NCIMB 14124 / VKM B-2133 / 20Z</strain>
    </source>
</reference>
<gene>
    <name evidence="7" type="ordered locus">MEALZ_2642</name>
</gene>
<evidence type="ECO:0000259" key="6">
    <source>
        <dbReference type="PROSITE" id="PS51007"/>
    </source>
</evidence>
<accession>G4SY16</accession>
<evidence type="ECO:0000256" key="3">
    <source>
        <dbReference type="ARBA" id="ARBA00023004"/>
    </source>
</evidence>
<dbReference type="EMBL" id="FO082060">
    <property type="protein sequence ID" value="CCE24317.1"/>
    <property type="molecule type" value="Genomic_DNA"/>
</dbReference>
<feature type="domain" description="Cytochrome c" evidence="6">
    <location>
        <begin position="24"/>
        <end position="111"/>
    </location>
</feature>
<evidence type="ECO:0000256" key="5">
    <source>
        <dbReference type="SAM" id="SignalP"/>
    </source>
</evidence>
<feature type="chain" id="PRO_5003468218" description="Cytochrome c domain-containing protein" evidence="5">
    <location>
        <begin position="23"/>
        <end position="111"/>
    </location>
</feature>
<dbReference type="RefSeq" id="WP_014149085.1">
    <property type="nucleotide sequence ID" value="NC_016112.1"/>
</dbReference>
<dbReference type="GO" id="GO:0009055">
    <property type="term" value="F:electron transfer activity"/>
    <property type="evidence" value="ECO:0007669"/>
    <property type="project" value="InterPro"/>
</dbReference>
<evidence type="ECO:0000256" key="1">
    <source>
        <dbReference type="ARBA" id="ARBA00022617"/>
    </source>
</evidence>
<dbReference type="KEGG" id="mah:MEALZ_2642"/>
<evidence type="ECO:0000256" key="4">
    <source>
        <dbReference type="PROSITE-ProRule" id="PRU00433"/>
    </source>
</evidence>
<sequence>MKKSLIAAAGFAALALSSQAFAASDVKVGKKIYDRAFGRGCGACHDISSNPQLRELIKSGALDRAKFGTVLKEGKGGMPKAVDQIMSLGPVKKSGMSEEEAIDSVYEYLSK</sequence>
<dbReference type="Proteomes" id="UP000008315">
    <property type="component" value="Chromosome"/>
</dbReference>
<dbReference type="SUPFAM" id="SSF46626">
    <property type="entry name" value="Cytochrome c"/>
    <property type="match status" value="1"/>
</dbReference>
<protein>
    <recommendedName>
        <fullName evidence="6">Cytochrome c domain-containing protein</fullName>
    </recommendedName>
</protein>
<dbReference type="GO" id="GO:0020037">
    <property type="term" value="F:heme binding"/>
    <property type="evidence" value="ECO:0007669"/>
    <property type="project" value="InterPro"/>
</dbReference>
<proteinExistence type="predicted"/>
<dbReference type="PROSITE" id="PS51007">
    <property type="entry name" value="CYTC"/>
    <property type="match status" value="1"/>
</dbReference>
<keyword evidence="1 4" id="KW-0349">Heme</keyword>
<dbReference type="InterPro" id="IPR009056">
    <property type="entry name" value="Cyt_c-like_dom"/>
</dbReference>
<dbReference type="HOGENOM" id="CLU_2155378_0_0_6"/>
<evidence type="ECO:0000313" key="8">
    <source>
        <dbReference type="Proteomes" id="UP000008315"/>
    </source>
</evidence>
<keyword evidence="2 4" id="KW-0479">Metal-binding</keyword>
<dbReference type="GO" id="GO:0046872">
    <property type="term" value="F:metal ion binding"/>
    <property type="evidence" value="ECO:0007669"/>
    <property type="project" value="UniProtKB-KW"/>
</dbReference>
<dbReference type="InterPro" id="IPR036909">
    <property type="entry name" value="Cyt_c-like_dom_sf"/>
</dbReference>
<dbReference type="Gene3D" id="1.10.760.10">
    <property type="entry name" value="Cytochrome c-like domain"/>
    <property type="match status" value="1"/>
</dbReference>
<keyword evidence="3 4" id="KW-0408">Iron</keyword>
<organism evidence="7 8">
    <name type="scientific">Methylotuvimicrobium alcaliphilum (strain DSM 19304 / NCIMB 14124 / VKM B-2133 / 20Z)</name>
    <name type="common">Methylomicrobium alcaliphilum</name>
    <dbReference type="NCBI Taxonomy" id="1091494"/>
    <lineage>
        <taxon>Bacteria</taxon>
        <taxon>Pseudomonadati</taxon>
        <taxon>Pseudomonadota</taxon>
        <taxon>Gammaproteobacteria</taxon>
        <taxon>Methylococcales</taxon>
        <taxon>Methylococcaceae</taxon>
        <taxon>Methylotuvimicrobium</taxon>
    </lineage>
</organism>
<dbReference type="STRING" id="1091494.MEALZ_2642"/>
<name>G4SY16_META2</name>
<dbReference type="PATRIC" id="fig|271065.3.peg.2710"/>
<dbReference type="AlphaFoldDB" id="G4SY16"/>
<keyword evidence="8" id="KW-1185">Reference proteome</keyword>
<keyword evidence="5" id="KW-0732">Signal</keyword>
<evidence type="ECO:0000256" key="2">
    <source>
        <dbReference type="ARBA" id="ARBA00022723"/>
    </source>
</evidence>
<evidence type="ECO:0000313" key="7">
    <source>
        <dbReference type="EMBL" id="CCE24317.1"/>
    </source>
</evidence>
<feature type="signal peptide" evidence="5">
    <location>
        <begin position="1"/>
        <end position="22"/>
    </location>
</feature>